<organism evidence="1 2">
    <name type="scientific">Smallanthus sonchifolius</name>
    <dbReference type="NCBI Taxonomy" id="185202"/>
    <lineage>
        <taxon>Eukaryota</taxon>
        <taxon>Viridiplantae</taxon>
        <taxon>Streptophyta</taxon>
        <taxon>Embryophyta</taxon>
        <taxon>Tracheophyta</taxon>
        <taxon>Spermatophyta</taxon>
        <taxon>Magnoliopsida</taxon>
        <taxon>eudicotyledons</taxon>
        <taxon>Gunneridae</taxon>
        <taxon>Pentapetalae</taxon>
        <taxon>asterids</taxon>
        <taxon>campanulids</taxon>
        <taxon>Asterales</taxon>
        <taxon>Asteraceae</taxon>
        <taxon>Asteroideae</taxon>
        <taxon>Heliantheae alliance</taxon>
        <taxon>Millerieae</taxon>
        <taxon>Smallanthus</taxon>
    </lineage>
</organism>
<evidence type="ECO:0000313" key="1">
    <source>
        <dbReference type="EMBL" id="KAI3801719.1"/>
    </source>
</evidence>
<accession>A0ACB9I116</accession>
<proteinExistence type="predicted"/>
<gene>
    <name evidence="1" type="ORF">L1987_29832</name>
</gene>
<comment type="caution">
    <text evidence="1">The sequence shown here is derived from an EMBL/GenBank/DDBJ whole genome shotgun (WGS) entry which is preliminary data.</text>
</comment>
<name>A0ACB9I116_9ASTR</name>
<dbReference type="Proteomes" id="UP001056120">
    <property type="component" value="Linkage Group LG10"/>
</dbReference>
<evidence type="ECO:0000313" key="2">
    <source>
        <dbReference type="Proteomes" id="UP001056120"/>
    </source>
</evidence>
<protein>
    <submittedName>
        <fullName evidence="1">Uncharacterized protein</fullName>
    </submittedName>
</protein>
<reference evidence="1 2" key="2">
    <citation type="journal article" date="2022" name="Mol. Ecol. Resour.">
        <title>The genomes of chicory, endive, great burdock and yacon provide insights into Asteraceae paleo-polyploidization history and plant inulin production.</title>
        <authorList>
            <person name="Fan W."/>
            <person name="Wang S."/>
            <person name="Wang H."/>
            <person name="Wang A."/>
            <person name="Jiang F."/>
            <person name="Liu H."/>
            <person name="Zhao H."/>
            <person name="Xu D."/>
            <person name="Zhang Y."/>
        </authorList>
    </citation>
    <scope>NUCLEOTIDE SEQUENCE [LARGE SCALE GENOMIC DNA]</scope>
    <source>
        <strain evidence="2">cv. Yunnan</strain>
        <tissue evidence="1">Leaves</tissue>
    </source>
</reference>
<reference evidence="2" key="1">
    <citation type="journal article" date="2022" name="Mol. Ecol. Resour.">
        <title>The genomes of chicory, endive, great burdock and yacon provide insights into Asteraceae palaeo-polyploidization history and plant inulin production.</title>
        <authorList>
            <person name="Fan W."/>
            <person name="Wang S."/>
            <person name="Wang H."/>
            <person name="Wang A."/>
            <person name="Jiang F."/>
            <person name="Liu H."/>
            <person name="Zhao H."/>
            <person name="Xu D."/>
            <person name="Zhang Y."/>
        </authorList>
    </citation>
    <scope>NUCLEOTIDE SEQUENCE [LARGE SCALE GENOMIC DNA]</scope>
    <source>
        <strain evidence="2">cv. Yunnan</strain>
    </source>
</reference>
<dbReference type="EMBL" id="CM042027">
    <property type="protein sequence ID" value="KAI3801719.1"/>
    <property type="molecule type" value="Genomic_DNA"/>
</dbReference>
<sequence>MDEFSPRARRRSALLTWQHIASLPPSLPVVYCGGFNTQKESTTGRFLLGRSREHGVVGDMRDAWPNSRLRKNMSLIRTYHGFKGNKQGTLEFLKLIFRALCLCWDRQTQDLHIDWILFRGRSLAPVSCEVVNDNIDGHYPSSHYPIFAEFMLPRTVRPLDPPAVSFAAKEIDIVEWKGDMLAVGVTEKDMTKDNNSKFQNSILKKLDSQHAGLLFQVSAEEDFTGKPGQSTVLRLSGHGPKRVGLFGLGKCTTSSTTPAYRALGESIASSAKAYQANNVAIILASSEDLTPVLKLTAASAIATGTLLGTYEDTRFKSESKKPTLKSVDFLGLGVGPELEKKLKYTEHVFTGVVLGKELVNSPANVLTPVALAQEAEKIASTYHDVFSVKI</sequence>
<keyword evidence="2" id="KW-1185">Reference proteome</keyword>